<keyword evidence="2" id="KW-0732">Signal</keyword>
<organism evidence="3 4">
    <name type="scientific">Piedraia hortae CBS 480.64</name>
    <dbReference type="NCBI Taxonomy" id="1314780"/>
    <lineage>
        <taxon>Eukaryota</taxon>
        <taxon>Fungi</taxon>
        <taxon>Dikarya</taxon>
        <taxon>Ascomycota</taxon>
        <taxon>Pezizomycotina</taxon>
        <taxon>Dothideomycetes</taxon>
        <taxon>Dothideomycetidae</taxon>
        <taxon>Capnodiales</taxon>
        <taxon>Piedraiaceae</taxon>
        <taxon>Piedraia</taxon>
    </lineage>
</organism>
<evidence type="ECO:0008006" key="5">
    <source>
        <dbReference type="Google" id="ProtNLM"/>
    </source>
</evidence>
<dbReference type="AlphaFoldDB" id="A0A6A7C6S4"/>
<evidence type="ECO:0000313" key="4">
    <source>
        <dbReference type="Proteomes" id="UP000799421"/>
    </source>
</evidence>
<gene>
    <name evidence="3" type="ORF">K470DRAFT_140969</name>
</gene>
<feature type="compositionally biased region" description="Low complexity" evidence="1">
    <location>
        <begin position="174"/>
        <end position="186"/>
    </location>
</feature>
<evidence type="ECO:0000313" key="3">
    <source>
        <dbReference type="EMBL" id="KAF2863174.1"/>
    </source>
</evidence>
<proteinExistence type="predicted"/>
<keyword evidence="4" id="KW-1185">Reference proteome</keyword>
<feature type="compositionally biased region" description="Gly residues" evidence="1">
    <location>
        <begin position="189"/>
        <end position="198"/>
    </location>
</feature>
<feature type="signal peptide" evidence="2">
    <location>
        <begin position="1"/>
        <end position="16"/>
    </location>
</feature>
<evidence type="ECO:0000256" key="1">
    <source>
        <dbReference type="SAM" id="MobiDB-lite"/>
    </source>
</evidence>
<sequence length="230" mass="22360">MAPFLQILLALPFAAAVSLSDFPPRLSNLPPACQSIYKADIGACSASDFAGSGCSVGCIRALNDLTAPIKRDCGNHGIQGENIVVAFLDDEGPVSVCSNAKSVLASMGTASSTAGGASQYSSAETSTGSGDGSAASKPTGSSTLASPSTSPASSVDATTTKSTTQSGIVHDTSKATSATKTKGSSTPNNGGGGGGGGSPFDSQYNGNGATATAPLALAIALAVMTLWGTA</sequence>
<dbReference type="OrthoDB" id="5427833at2759"/>
<accession>A0A6A7C6S4</accession>
<feature type="compositionally biased region" description="Polar residues" evidence="1">
    <location>
        <begin position="111"/>
        <end position="120"/>
    </location>
</feature>
<feature type="chain" id="PRO_5025683873" description="Extracellular membrane protein CFEM domain-containing protein" evidence="2">
    <location>
        <begin position="17"/>
        <end position="230"/>
    </location>
</feature>
<feature type="region of interest" description="Disordered" evidence="1">
    <location>
        <begin position="111"/>
        <end position="201"/>
    </location>
</feature>
<reference evidence="3" key="1">
    <citation type="journal article" date="2020" name="Stud. Mycol.">
        <title>101 Dothideomycetes genomes: a test case for predicting lifestyles and emergence of pathogens.</title>
        <authorList>
            <person name="Haridas S."/>
            <person name="Albert R."/>
            <person name="Binder M."/>
            <person name="Bloem J."/>
            <person name="Labutti K."/>
            <person name="Salamov A."/>
            <person name="Andreopoulos B."/>
            <person name="Baker S."/>
            <person name="Barry K."/>
            <person name="Bills G."/>
            <person name="Bluhm B."/>
            <person name="Cannon C."/>
            <person name="Castanera R."/>
            <person name="Culley D."/>
            <person name="Daum C."/>
            <person name="Ezra D."/>
            <person name="Gonzalez J."/>
            <person name="Henrissat B."/>
            <person name="Kuo A."/>
            <person name="Liang C."/>
            <person name="Lipzen A."/>
            <person name="Lutzoni F."/>
            <person name="Magnuson J."/>
            <person name="Mondo S."/>
            <person name="Nolan M."/>
            <person name="Ohm R."/>
            <person name="Pangilinan J."/>
            <person name="Park H.-J."/>
            <person name="Ramirez L."/>
            <person name="Alfaro M."/>
            <person name="Sun H."/>
            <person name="Tritt A."/>
            <person name="Yoshinaga Y."/>
            <person name="Zwiers L.-H."/>
            <person name="Turgeon B."/>
            <person name="Goodwin S."/>
            <person name="Spatafora J."/>
            <person name="Crous P."/>
            <person name="Grigoriev I."/>
        </authorList>
    </citation>
    <scope>NUCLEOTIDE SEQUENCE</scope>
    <source>
        <strain evidence="3">CBS 480.64</strain>
    </source>
</reference>
<dbReference type="EMBL" id="MU005962">
    <property type="protein sequence ID" value="KAF2863174.1"/>
    <property type="molecule type" value="Genomic_DNA"/>
</dbReference>
<protein>
    <recommendedName>
        <fullName evidence="5">Extracellular membrane protein CFEM domain-containing protein</fullName>
    </recommendedName>
</protein>
<name>A0A6A7C6S4_9PEZI</name>
<evidence type="ECO:0000256" key="2">
    <source>
        <dbReference type="SAM" id="SignalP"/>
    </source>
</evidence>
<dbReference type="Proteomes" id="UP000799421">
    <property type="component" value="Unassembled WGS sequence"/>
</dbReference>
<feature type="compositionally biased region" description="Low complexity" evidence="1">
    <location>
        <begin position="121"/>
        <end position="160"/>
    </location>
</feature>